<organism evidence="15 16">
    <name type="scientific">Cynoglossus semilaevis</name>
    <name type="common">Tongue sole</name>
    <dbReference type="NCBI Taxonomy" id="244447"/>
    <lineage>
        <taxon>Eukaryota</taxon>
        <taxon>Metazoa</taxon>
        <taxon>Chordata</taxon>
        <taxon>Craniata</taxon>
        <taxon>Vertebrata</taxon>
        <taxon>Euteleostomi</taxon>
        <taxon>Actinopterygii</taxon>
        <taxon>Neopterygii</taxon>
        <taxon>Teleostei</taxon>
        <taxon>Neoteleostei</taxon>
        <taxon>Acanthomorphata</taxon>
        <taxon>Carangaria</taxon>
        <taxon>Pleuronectiformes</taxon>
        <taxon>Pleuronectoidei</taxon>
        <taxon>Cynoglossidae</taxon>
        <taxon>Cynoglossinae</taxon>
        <taxon>Cynoglossus</taxon>
    </lineage>
</organism>
<dbReference type="InterPro" id="IPR017970">
    <property type="entry name" value="Homeobox_CS"/>
</dbReference>
<dbReference type="InterPro" id="IPR009057">
    <property type="entry name" value="Homeodomain-like_sf"/>
</dbReference>
<evidence type="ECO:0000256" key="13">
    <source>
        <dbReference type="SAM" id="MobiDB-lite"/>
    </source>
</evidence>
<reference evidence="15 16" key="1">
    <citation type="journal article" date="2014" name="Nat. Genet.">
        <title>Whole-genome sequence of a flatfish provides insights into ZW sex chromosome evolution and adaptation to a benthic lifestyle.</title>
        <authorList>
            <person name="Chen S."/>
            <person name="Zhang G."/>
            <person name="Shao C."/>
            <person name="Huang Q."/>
            <person name="Liu G."/>
            <person name="Zhang P."/>
            <person name="Song W."/>
            <person name="An N."/>
            <person name="Chalopin D."/>
            <person name="Volff J.N."/>
            <person name="Hong Y."/>
            <person name="Li Q."/>
            <person name="Sha Z."/>
            <person name="Zhou H."/>
            <person name="Xie M."/>
            <person name="Yu Q."/>
            <person name="Liu Y."/>
            <person name="Xiang H."/>
            <person name="Wang N."/>
            <person name="Wu K."/>
            <person name="Yang C."/>
            <person name="Zhou Q."/>
            <person name="Liao X."/>
            <person name="Yang L."/>
            <person name="Hu Q."/>
            <person name="Zhang J."/>
            <person name="Meng L."/>
            <person name="Jin L."/>
            <person name="Tian Y."/>
            <person name="Lian J."/>
            <person name="Yang J."/>
            <person name="Miao G."/>
            <person name="Liu S."/>
            <person name="Liang Z."/>
            <person name="Yan F."/>
            <person name="Li Y."/>
            <person name="Sun B."/>
            <person name="Zhang H."/>
            <person name="Zhang J."/>
            <person name="Zhu Y."/>
            <person name="Du M."/>
            <person name="Zhao Y."/>
            <person name="Schartl M."/>
            <person name="Tang Q."/>
            <person name="Wang J."/>
        </authorList>
    </citation>
    <scope>NUCLEOTIDE SEQUENCE</scope>
</reference>
<dbReference type="FunFam" id="1.10.10.60:FF:000078">
    <property type="entry name" value="NK2 homeobox 3"/>
    <property type="match status" value="1"/>
</dbReference>
<keyword evidence="7 11" id="KW-0371">Homeobox</keyword>
<dbReference type="CTD" id="30696"/>
<dbReference type="OrthoDB" id="6159439at2759"/>
<feature type="DNA-binding region" description="Homeobox" evidence="11">
    <location>
        <begin position="158"/>
        <end position="217"/>
    </location>
</feature>
<proteinExistence type="inferred from homology"/>
<dbReference type="InterPro" id="IPR050394">
    <property type="entry name" value="Homeobox_NK-like"/>
</dbReference>
<feature type="region of interest" description="Disordered" evidence="13">
    <location>
        <begin position="116"/>
        <end position="161"/>
    </location>
</feature>
<dbReference type="GeneID" id="103391472"/>
<dbReference type="GO" id="GO:0005634">
    <property type="term" value="C:nucleus"/>
    <property type="evidence" value="ECO:0007669"/>
    <property type="project" value="UniProtKB-SubCell"/>
</dbReference>
<evidence type="ECO:0000256" key="2">
    <source>
        <dbReference type="ARBA" id="ARBA00005661"/>
    </source>
</evidence>
<accession>A0A3P8X3B1</accession>
<dbReference type="PANTHER" id="PTHR24340">
    <property type="entry name" value="HOMEOBOX PROTEIN NKX"/>
    <property type="match status" value="1"/>
</dbReference>
<comment type="subcellular location">
    <subcellularLocation>
        <location evidence="1 11 12">Nucleus</location>
    </subcellularLocation>
</comment>
<feature type="compositionally biased region" description="Basic and acidic residues" evidence="13">
    <location>
        <begin position="118"/>
        <end position="154"/>
    </location>
</feature>
<evidence type="ECO:0000256" key="1">
    <source>
        <dbReference type="ARBA" id="ARBA00004123"/>
    </source>
</evidence>
<feature type="domain" description="Homeobox" evidence="14">
    <location>
        <begin position="156"/>
        <end position="216"/>
    </location>
</feature>
<evidence type="ECO:0000256" key="9">
    <source>
        <dbReference type="ARBA" id="ARBA00023242"/>
    </source>
</evidence>
<dbReference type="Ensembl" id="ENSCSET00000031879.1">
    <property type="protein sequence ID" value="ENSCSEP00000031470.1"/>
    <property type="gene ID" value="ENSCSEG00000020152.1"/>
</dbReference>
<keyword evidence="6 11" id="KW-0238">DNA-binding</keyword>
<evidence type="ECO:0000256" key="12">
    <source>
        <dbReference type="RuleBase" id="RU000682"/>
    </source>
</evidence>
<dbReference type="InterPro" id="IPR001356">
    <property type="entry name" value="HD"/>
</dbReference>
<evidence type="ECO:0000256" key="5">
    <source>
        <dbReference type="ARBA" id="ARBA00023015"/>
    </source>
</evidence>
<evidence type="ECO:0000313" key="16">
    <source>
        <dbReference type="Proteomes" id="UP000265120"/>
    </source>
</evidence>
<dbReference type="InParanoid" id="A0A3P8X3B1"/>
<dbReference type="InterPro" id="IPR020479">
    <property type="entry name" value="HD_metazoa"/>
</dbReference>
<evidence type="ECO:0000256" key="4">
    <source>
        <dbReference type="ARBA" id="ARBA00022473"/>
    </source>
</evidence>
<dbReference type="GO" id="GO:0000978">
    <property type="term" value="F:RNA polymerase II cis-regulatory region sequence-specific DNA binding"/>
    <property type="evidence" value="ECO:0007669"/>
    <property type="project" value="TreeGrafter"/>
</dbReference>
<dbReference type="Pfam" id="PF00046">
    <property type="entry name" value="Homeodomain"/>
    <property type="match status" value="1"/>
</dbReference>
<dbReference type="AlphaFoldDB" id="A0A3P8X3B1"/>
<evidence type="ECO:0000313" key="15">
    <source>
        <dbReference type="Ensembl" id="ENSCSEP00000031470.1"/>
    </source>
</evidence>
<reference evidence="15" key="2">
    <citation type="submission" date="2025-08" db="UniProtKB">
        <authorList>
            <consortium name="Ensembl"/>
        </authorList>
    </citation>
    <scope>IDENTIFICATION</scope>
</reference>
<dbReference type="PANTHER" id="PTHR24340:SF28">
    <property type="entry name" value="HOMEOBOX PROTEIN NKX-2.5"/>
    <property type="match status" value="1"/>
</dbReference>
<evidence type="ECO:0000256" key="10">
    <source>
        <dbReference type="ARBA" id="ARBA00032979"/>
    </source>
</evidence>
<dbReference type="PROSITE" id="PS00027">
    <property type="entry name" value="HOMEOBOX_1"/>
    <property type="match status" value="1"/>
</dbReference>
<reference evidence="15" key="3">
    <citation type="submission" date="2025-09" db="UniProtKB">
        <authorList>
            <consortium name="Ensembl"/>
        </authorList>
    </citation>
    <scope>IDENTIFICATION</scope>
</reference>
<sequence length="329" mass="36275">MTMFPSPGTSTPFSVKDILNLEQSHGVMVSSLDLSPRLDCCSVQTSTPCSSFSFSSSSSLSSYSCMLARMKQEPVRDLSAAGTGSLFGEEAAPESRTGGGPTLGFTSAFYGKPVSDVDGVKEEEKSEEKRRKEEFRPPLDPTDDIRPQDPDPVKPRRRRKPRVLFSQAQVYELERRFKQQRYLSAPERDHLAGLLKLTPTQVKIWFQNRRYKCKRQRQDQSLEMVSLPPPPPRRVSVPVLVRDGKPCLAADPASYNSSYINHFSYNSYQPFSGPACNTNYPCNYPAAPVQAMQSPPGGSGPYVNFGAAELSSAPGSFSSSGGLHGIRTW</sequence>
<dbReference type="Proteomes" id="UP000265120">
    <property type="component" value="Chromosome 15"/>
</dbReference>
<keyword evidence="5" id="KW-0805">Transcription regulation</keyword>
<dbReference type="GO" id="GO:0000981">
    <property type="term" value="F:DNA-binding transcription factor activity, RNA polymerase II-specific"/>
    <property type="evidence" value="ECO:0007669"/>
    <property type="project" value="InterPro"/>
</dbReference>
<evidence type="ECO:0000256" key="6">
    <source>
        <dbReference type="ARBA" id="ARBA00023125"/>
    </source>
</evidence>
<evidence type="ECO:0000256" key="3">
    <source>
        <dbReference type="ARBA" id="ARBA00014179"/>
    </source>
</evidence>
<dbReference type="PRINTS" id="PR00024">
    <property type="entry name" value="HOMEOBOX"/>
</dbReference>
<keyword evidence="16" id="KW-1185">Reference proteome</keyword>
<evidence type="ECO:0000256" key="11">
    <source>
        <dbReference type="PROSITE-ProRule" id="PRU00108"/>
    </source>
</evidence>
<dbReference type="CDD" id="cd00086">
    <property type="entry name" value="homeodomain"/>
    <property type="match status" value="1"/>
</dbReference>
<dbReference type="GeneTree" id="ENSGT00940000158996"/>
<evidence type="ECO:0000259" key="14">
    <source>
        <dbReference type="PROSITE" id="PS50071"/>
    </source>
</evidence>
<dbReference type="GO" id="GO:0030154">
    <property type="term" value="P:cell differentiation"/>
    <property type="evidence" value="ECO:0007669"/>
    <property type="project" value="TreeGrafter"/>
</dbReference>
<protein>
    <recommendedName>
        <fullName evidence="3">Homeobox protein Nkx-2.5</fullName>
    </recommendedName>
    <alternativeName>
        <fullName evidence="10">Homeobox protein NK-2 homolog E</fullName>
    </alternativeName>
</protein>
<name>A0A3P8X3B1_CYNSE</name>
<evidence type="ECO:0000256" key="8">
    <source>
        <dbReference type="ARBA" id="ARBA00023163"/>
    </source>
</evidence>
<keyword evidence="9 11" id="KW-0539">Nucleus</keyword>
<dbReference type="Gene3D" id="1.10.10.60">
    <property type="entry name" value="Homeodomain-like"/>
    <property type="match status" value="1"/>
</dbReference>
<dbReference type="RefSeq" id="XP_024918985.1">
    <property type="nucleotide sequence ID" value="XM_025063217.1"/>
</dbReference>
<keyword evidence="8" id="KW-0804">Transcription</keyword>
<keyword evidence="4" id="KW-0217">Developmental protein</keyword>
<dbReference type="STRING" id="244447.ENSCSEP00000031470"/>
<evidence type="ECO:0000256" key="7">
    <source>
        <dbReference type="ARBA" id="ARBA00023155"/>
    </source>
</evidence>
<dbReference type="PROSITE" id="PS50071">
    <property type="entry name" value="HOMEOBOX_2"/>
    <property type="match status" value="1"/>
</dbReference>
<dbReference type="OMA" id="SACNANY"/>
<comment type="similarity">
    <text evidence="2">Belongs to the NK-2 homeobox family.</text>
</comment>
<dbReference type="SMART" id="SM00389">
    <property type="entry name" value="HOX"/>
    <property type="match status" value="1"/>
</dbReference>
<dbReference type="SUPFAM" id="SSF46689">
    <property type="entry name" value="Homeodomain-like"/>
    <property type="match status" value="1"/>
</dbReference>